<dbReference type="SUPFAM" id="SSF48403">
    <property type="entry name" value="Ankyrin repeat"/>
    <property type="match status" value="1"/>
</dbReference>
<gene>
    <name evidence="5" type="ORF">MATL_G00123790</name>
</gene>
<dbReference type="GO" id="GO:0005524">
    <property type="term" value="F:ATP binding"/>
    <property type="evidence" value="ECO:0007669"/>
    <property type="project" value="InterPro"/>
</dbReference>
<feature type="repeat" description="ANK" evidence="3">
    <location>
        <begin position="425"/>
        <end position="457"/>
    </location>
</feature>
<dbReference type="InterPro" id="IPR001245">
    <property type="entry name" value="Ser-Thr/Tyr_kinase_cat_dom"/>
</dbReference>
<feature type="domain" description="Protein kinase" evidence="4">
    <location>
        <begin position="21"/>
        <end position="281"/>
    </location>
</feature>
<accession>A0A9D3T8M2</accession>
<keyword evidence="2 3" id="KW-0040">ANK repeat</keyword>
<keyword evidence="1" id="KW-0677">Repeat</keyword>
<dbReference type="InterPro" id="IPR011009">
    <property type="entry name" value="Kinase-like_dom_sf"/>
</dbReference>
<dbReference type="Pfam" id="PF00023">
    <property type="entry name" value="Ank"/>
    <property type="match status" value="1"/>
</dbReference>
<dbReference type="SUPFAM" id="SSF56112">
    <property type="entry name" value="Protein kinase-like (PK-like)"/>
    <property type="match status" value="1"/>
</dbReference>
<dbReference type="Gene3D" id="1.10.510.10">
    <property type="entry name" value="Transferase(Phosphotransferase) domain 1"/>
    <property type="match status" value="1"/>
</dbReference>
<feature type="repeat" description="ANK" evidence="3">
    <location>
        <begin position="590"/>
        <end position="622"/>
    </location>
</feature>
<dbReference type="PANTHER" id="PTHR24198">
    <property type="entry name" value="ANKYRIN REPEAT AND PROTEIN KINASE DOMAIN-CONTAINING PROTEIN"/>
    <property type="match status" value="1"/>
</dbReference>
<organism evidence="5 6">
    <name type="scientific">Megalops atlanticus</name>
    <name type="common">Tarpon</name>
    <name type="synonym">Clupea gigantea</name>
    <dbReference type="NCBI Taxonomy" id="7932"/>
    <lineage>
        <taxon>Eukaryota</taxon>
        <taxon>Metazoa</taxon>
        <taxon>Chordata</taxon>
        <taxon>Craniata</taxon>
        <taxon>Vertebrata</taxon>
        <taxon>Euteleostomi</taxon>
        <taxon>Actinopterygii</taxon>
        <taxon>Neopterygii</taxon>
        <taxon>Teleostei</taxon>
        <taxon>Elopiformes</taxon>
        <taxon>Megalopidae</taxon>
        <taxon>Megalops</taxon>
    </lineage>
</organism>
<comment type="caution">
    <text evidence="5">The sequence shown here is derived from an EMBL/GenBank/DDBJ whole genome shotgun (WGS) entry which is preliminary data.</text>
</comment>
<feature type="repeat" description="ANK" evidence="3">
    <location>
        <begin position="557"/>
        <end position="589"/>
    </location>
</feature>
<dbReference type="PROSITE" id="PS50011">
    <property type="entry name" value="PROTEIN_KINASE_DOM"/>
    <property type="match status" value="1"/>
</dbReference>
<dbReference type="GO" id="GO:0010564">
    <property type="term" value="P:regulation of cell cycle process"/>
    <property type="evidence" value="ECO:0007669"/>
    <property type="project" value="TreeGrafter"/>
</dbReference>
<feature type="repeat" description="ANK" evidence="3">
    <location>
        <begin position="491"/>
        <end position="523"/>
    </location>
</feature>
<evidence type="ECO:0000259" key="4">
    <source>
        <dbReference type="PROSITE" id="PS50011"/>
    </source>
</evidence>
<dbReference type="Pfam" id="PF12796">
    <property type="entry name" value="Ank_2"/>
    <property type="match status" value="4"/>
</dbReference>
<dbReference type="PROSITE" id="PS50297">
    <property type="entry name" value="ANK_REP_REGION"/>
    <property type="match status" value="11"/>
</dbReference>
<proteinExistence type="predicted"/>
<dbReference type="EMBL" id="JAFDVH010000009">
    <property type="protein sequence ID" value="KAG7471358.1"/>
    <property type="molecule type" value="Genomic_DNA"/>
</dbReference>
<dbReference type="InterPro" id="IPR036770">
    <property type="entry name" value="Ankyrin_rpt-contain_sf"/>
</dbReference>
<dbReference type="PANTHER" id="PTHR24198:SF175">
    <property type="entry name" value="ANKYRIN REPEAT AND PROTEIN KINASE DOMAIN-CONTAINING PROTEIN 1"/>
    <property type="match status" value="1"/>
</dbReference>
<dbReference type="PRINTS" id="PR01415">
    <property type="entry name" value="ANKYRIN"/>
</dbReference>
<dbReference type="AlphaFoldDB" id="A0A9D3T8M2"/>
<evidence type="ECO:0000256" key="2">
    <source>
        <dbReference type="ARBA" id="ARBA00023043"/>
    </source>
</evidence>
<dbReference type="GO" id="GO:0005737">
    <property type="term" value="C:cytoplasm"/>
    <property type="evidence" value="ECO:0007669"/>
    <property type="project" value="TreeGrafter"/>
</dbReference>
<keyword evidence="6" id="KW-1185">Reference proteome</keyword>
<dbReference type="GO" id="GO:0004672">
    <property type="term" value="F:protein kinase activity"/>
    <property type="evidence" value="ECO:0007669"/>
    <property type="project" value="InterPro"/>
</dbReference>
<evidence type="ECO:0000256" key="3">
    <source>
        <dbReference type="PROSITE-ProRule" id="PRU00023"/>
    </source>
</evidence>
<reference evidence="5" key="1">
    <citation type="submission" date="2021-01" db="EMBL/GenBank/DDBJ databases">
        <authorList>
            <person name="Zahm M."/>
            <person name="Roques C."/>
            <person name="Cabau C."/>
            <person name="Klopp C."/>
            <person name="Donnadieu C."/>
            <person name="Jouanno E."/>
            <person name="Lampietro C."/>
            <person name="Louis A."/>
            <person name="Herpin A."/>
            <person name="Echchiki A."/>
            <person name="Berthelot C."/>
            <person name="Parey E."/>
            <person name="Roest-Crollius H."/>
            <person name="Braasch I."/>
            <person name="Postlethwait J."/>
            <person name="Bobe J."/>
            <person name="Montfort J."/>
            <person name="Bouchez O."/>
            <person name="Begum T."/>
            <person name="Mejri S."/>
            <person name="Adams A."/>
            <person name="Chen W.-J."/>
            <person name="Guiguen Y."/>
        </authorList>
    </citation>
    <scope>NUCLEOTIDE SEQUENCE</scope>
    <source>
        <strain evidence="5">YG-15Mar2019-1</strain>
        <tissue evidence="5">Brain</tissue>
    </source>
</reference>
<feature type="repeat" description="ANK" evidence="3">
    <location>
        <begin position="689"/>
        <end position="721"/>
    </location>
</feature>
<dbReference type="Pfam" id="PF07714">
    <property type="entry name" value="PK_Tyr_Ser-Thr"/>
    <property type="match status" value="1"/>
</dbReference>
<evidence type="ECO:0000313" key="5">
    <source>
        <dbReference type="EMBL" id="KAG7471358.1"/>
    </source>
</evidence>
<feature type="repeat" description="ANK" evidence="3">
    <location>
        <begin position="524"/>
        <end position="556"/>
    </location>
</feature>
<dbReference type="SMART" id="SM00248">
    <property type="entry name" value="ANK"/>
    <property type="match status" value="11"/>
</dbReference>
<feature type="repeat" description="ANK" evidence="3">
    <location>
        <begin position="458"/>
        <end position="490"/>
    </location>
</feature>
<protein>
    <recommendedName>
        <fullName evidence="4">Protein kinase domain-containing protein</fullName>
    </recommendedName>
</protein>
<dbReference type="Gene3D" id="1.25.40.20">
    <property type="entry name" value="Ankyrin repeat-containing domain"/>
    <property type="match status" value="4"/>
</dbReference>
<feature type="repeat" description="ANK" evidence="3">
    <location>
        <begin position="656"/>
        <end position="688"/>
    </location>
</feature>
<dbReference type="InterPro" id="IPR000719">
    <property type="entry name" value="Prot_kinase_dom"/>
</dbReference>
<evidence type="ECO:0000256" key="1">
    <source>
        <dbReference type="ARBA" id="ARBA00022737"/>
    </source>
</evidence>
<dbReference type="InterPro" id="IPR002110">
    <property type="entry name" value="Ankyrin_rpt"/>
</dbReference>
<dbReference type="PROSITE" id="PS50088">
    <property type="entry name" value="ANK_REPEAT"/>
    <property type="match status" value="11"/>
</dbReference>
<feature type="repeat" description="ANK" evidence="3">
    <location>
        <begin position="392"/>
        <end position="424"/>
    </location>
</feature>
<dbReference type="Proteomes" id="UP001046870">
    <property type="component" value="Chromosome 9"/>
</dbReference>
<feature type="repeat" description="ANK" evidence="3">
    <location>
        <begin position="359"/>
        <end position="391"/>
    </location>
</feature>
<sequence>MDPSASAGLEKFRHFEKGDFEADWVKVAERSFGRVYKVKLKLWREMCALKRFSGSANYRRVIEEVSKMEKMKFNYILSIYGVCSDPPAVVMEFMSGGSLDTLLCSHALMWPKKFQMIHEVTMGMNFLHSMSPPLLHLNLKPANILLNEHLHVKISDFGLIKWEECANKTEFIEHLTLRGNLSYIPPETFTQCTEPPGTKFDVYSFAIIVWEILTQKKPYPGANMMTVLMRVSSGKRPSVEKVPDDKPPECGEMIELMQRCWQQDSNDRPPFSETIRETEALSEVLKIPDVLQACNEVERSHKLAYTTLSRFTRETKAETLPDSGEENSLNHVIGLLSGKEFDNFRRAVRREHVSAECGEGYSLLHYAAASGDLESVRSVLSLGAATDCQNAKGYTPLIVAALHGFYDVCSALVKGGADVDLADGDRWTPLHFAAQNGDDRITRLLLENGAATGVAERDGWTPLHLAAQNGHEGVVRVLLPRSVAVDDREKDGRTALHLASSYGHLKIVQLLLNQGADANLMEHAGCHALHLAAEEGHFRVAKLLIEGGAEVNRTDQRSYSALHWAALKGHTSICRLLLNRGAEANARTQQGWTPLHLAALKGHPNIALLLEEHQGSVNAQGENGWTALHLACHHSQEEAVSVLLTAGADPCVAEDRGWMPLHLACNSGSFPSVLQLISHGADVNAQNASGATPAHLGALNGSVPIVKALLLNGARRDIRDSRGSTAKAVAQKAQKDEVVQLLEAESPS</sequence>
<feature type="repeat" description="ANK" evidence="3">
    <location>
        <begin position="623"/>
        <end position="655"/>
    </location>
</feature>
<dbReference type="OrthoDB" id="195446at2759"/>
<evidence type="ECO:0000313" key="6">
    <source>
        <dbReference type="Proteomes" id="UP001046870"/>
    </source>
</evidence>
<name>A0A9D3T8M2_MEGAT</name>